<gene>
    <name evidence="5" type="ORF">H7965_07960</name>
</gene>
<keyword evidence="3" id="KW-0472">Membrane</keyword>
<dbReference type="InterPro" id="IPR029044">
    <property type="entry name" value="Nucleotide-diphossugar_trans"/>
</dbReference>
<dbReference type="SUPFAM" id="SSF53448">
    <property type="entry name" value="Nucleotide-diphospho-sugar transferases"/>
    <property type="match status" value="1"/>
</dbReference>
<evidence type="ECO:0000256" key="1">
    <source>
        <dbReference type="ARBA" id="ARBA00038494"/>
    </source>
</evidence>
<dbReference type="PANTHER" id="PTHR43630">
    <property type="entry name" value="POLY-BETA-1,6-N-ACETYL-D-GLUCOSAMINE SYNTHASE"/>
    <property type="match status" value="1"/>
</dbReference>
<evidence type="ECO:0000313" key="5">
    <source>
        <dbReference type="EMBL" id="MBC4015260.1"/>
    </source>
</evidence>
<comment type="similarity">
    <text evidence="1">Belongs to the glycosyltransferase 2 family. WaaE/KdtX subfamily.</text>
</comment>
<dbReference type="Pfam" id="PF00535">
    <property type="entry name" value="Glycos_transf_2"/>
    <property type="match status" value="1"/>
</dbReference>
<evidence type="ECO:0000259" key="4">
    <source>
        <dbReference type="Pfam" id="PF00535"/>
    </source>
</evidence>
<dbReference type="Proteomes" id="UP000600101">
    <property type="component" value="Unassembled WGS sequence"/>
</dbReference>
<feature type="compositionally biased region" description="Low complexity" evidence="2">
    <location>
        <begin position="259"/>
        <end position="271"/>
    </location>
</feature>
<name>A0A9X0QWM6_9PROT</name>
<accession>A0A9X0QWM6</accession>
<dbReference type="PANTHER" id="PTHR43630:SF2">
    <property type="entry name" value="GLYCOSYLTRANSFERASE"/>
    <property type="match status" value="1"/>
</dbReference>
<dbReference type="RefSeq" id="WP_186770030.1">
    <property type="nucleotide sequence ID" value="NZ_JACOMF010000006.1"/>
</dbReference>
<dbReference type="InterPro" id="IPR001173">
    <property type="entry name" value="Glyco_trans_2-like"/>
</dbReference>
<proteinExistence type="inferred from homology"/>
<keyword evidence="6" id="KW-1185">Reference proteome</keyword>
<keyword evidence="3" id="KW-1133">Transmembrane helix</keyword>
<feature type="transmembrane region" description="Helical" evidence="3">
    <location>
        <begin position="225"/>
        <end position="244"/>
    </location>
</feature>
<evidence type="ECO:0000256" key="2">
    <source>
        <dbReference type="SAM" id="MobiDB-lite"/>
    </source>
</evidence>
<feature type="domain" description="Glycosyltransferase 2-like" evidence="4">
    <location>
        <begin position="5"/>
        <end position="112"/>
    </location>
</feature>
<comment type="caution">
    <text evidence="5">The sequence shown here is derived from an EMBL/GenBank/DDBJ whole genome shotgun (WGS) entry which is preliminary data.</text>
</comment>
<dbReference type="CDD" id="cd02511">
    <property type="entry name" value="Beta4Glucosyltransferase"/>
    <property type="match status" value="1"/>
</dbReference>
<organism evidence="5 6">
    <name type="scientific">Siccirubricoccus deserti</name>
    <dbReference type="NCBI Taxonomy" id="2013562"/>
    <lineage>
        <taxon>Bacteria</taxon>
        <taxon>Pseudomonadati</taxon>
        <taxon>Pseudomonadota</taxon>
        <taxon>Alphaproteobacteria</taxon>
        <taxon>Acetobacterales</taxon>
        <taxon>Roseomonadaceae</taxon>
        <taxon>Siccirubricoccus</taxon>
    </lineage>
</organism>
<keyword evidence="3" id="KW-0812">Transmembrane</keyword>
<dbReference type="AlphaFoldDB" id="A0A9X0QWM6"/>
<evidence type="ECO:0000313" key="6">
    <source>
        <dbReference type="Proteomes" id="UP000600101"/>
    </source>
</evidence>
<dbReference type="EMBL" id="JACOMF010000006">
    <property type="protein sequence ID" value="MBC4015260.1"/>
    <property type="molecule type" value="Genomic_DNA"/>
</dbReference>
<evidence type="ECO:0000256" key="3">
    <source>
        <dbReference type="SAM" id="Phobius"/>
    </source>
</evidence>
<reference evidence="5" key="1">
    <citation type="submission" date="2020-08" db="EMBL/GenBank/DDBJ databases">
        <authorList>
            <person name="Hu Y."/>
            <person name="Nguyen S.V."/>
            <person name="Li F."/>
            <person name="Fanning S."/>
        </authorList>
    </citation>
    <scope>NUCLEOTIDE SEQUENCE</scope>
    <source>
        <strain evidence="5">SYSU D8009</strain>
    </source>
</reference>
<dbReference type="Gene3D" id="3.90.550.10">
    <property type="entry name" value="Spore Coat Polysaccharide Biosynthesis Protein SpsA, Chain A"/>
    <property type="match status" value="1"/>
</dbReference>
<protein>
    <submittedName>
        <fullName evidence="5">Glycosyltransferase family 2 protein</fullName>
    </submittedName>
</protein>
<sequence length="277" mass="30119">MPKLSALIVARNEEARLPACLAAVAFADEVVVVLDRTTDASAAIARAAGARVLEGGWELEGARRNAGIAACTGDWILEVDADEVVEPALAAEVREVIAASPHGWHTVRVDNYIGERLVRHGWAGSFGTSAVPRLFRRGAKRWREQRVHPGLDWQGSEGPRLSRGALAHYVDRDISDMLRRLDRYSSAKAADLLASGQIGTLRANLRRVLTRGWKSYVSRKGYREGAWGVLLAFCTAAFPLLAYLKARLEPERHRPPALHPAAGAATSAAMPSPEPPR</sequence>
<feature type="region of interest" description="Disordered" evidence="2">
    <location>
        <begin position="254"/>
        <end position="277"/>
    </location>
</feature>